<evidence type="ECO:0000313" key="3">
    <source>
        <dbReference type="EMBL" id="AUG51604.1"/>
    </source>
</evidence>
<evidence type="ECO:0000313" key="6">
    <source>
        <dbReference type="Proteomes" id="UP000233597"/>
    </source>
</evidence>
<gene>
    <name evidence="4" type="ORF">COO20_20815</name>
    <name evidence="3" type="ORF">CSC3H3_01935</name>
</gene>
<name>A0A2N3KJ66_9PROT</name>
<dbReference type="AlphaFoldDB" id="A0A2N3KJ66"/>
<sequence>MIAKPACEMLPDGGAVRLYLRLTPKASRNAVGGCHQDADGQCRLKATVTTVPENGKANEALVKLLAKTAKWPKSAIEIVSGQTDRNKVLTIAGDAMQIMAQINIWTGEN</sequence>
<dbReference type="InterPro" id="IPR036591">
    <property type="entry name" value="YggU-like_sf"/>
</dbReference>
<protein>
    <recommendedName>
        <fullName evidence="2">UPF0235 protein COO20_20815</fullName>
    </recommendedName>
</protein>
<proteinExistence type="inferred from homology"/>
<dbReference type="EMBL" id="CP024199">
    <property type="protein sequence ID" value="AUG51604.1"/>
    <property type="molecule type" value="Genomic_DNA"/>
</dbReference>
<evidence type="ECO:0000256" key="2">
    <source>
        <dbReference type="HAMAP-Rule" id="MF_00634"/>
    </source>
</evidence>
<reference evidence="4 6" key="1">
    <citation type="submission" date="2017-09" db="EMBL/GenBank/DDBJ databases">
        <title>Biodiversity and function of Thalassospira species in the particle-attached aromatic-hydrocarbon-degrading consortia from the surface seawater of the South China Sea.</title>
        <authorList>
            <person name="Dong C."/>
            <person name="Liu R."/>
            <person name="Shao Z."/>
        </authorList>
    </citation>
    <scope>NUCLEOTIDE SEQUENCE [LARGE SCALE GENOMIC DNA]</scope>
    <source>
        <strain evidence="4 6">CSC1P2</strain>
    </source>
</reference>
<dbReference type="Proteomes" id="UP000233458">
    <property type="component" value="Chromosome"/>
</dbReference>
<evidence type="ECO:0000313" key="4">
    <source>
        <dbReference type="EMBL" id="PKR50585.1"/>
    </source>
</evidence>
<dbReference type="SUPFAM" id="SSF69786">
    <property type="entry name" value="YggU-like"/>
    <property type="match status" value="1"/>
</dbReference>
<comment type="similarity">
    <text evidence="1 2">Belongs to the UPF0235 family.</text>
</comment>
<dbReference type="Pfam" id="PF02594">
    <property type="entry name" value="DUF167"/>
    <property type="match status" value="1"/>
</dbReference>
<dbReference type="HAMAP" id="MF_00634">
    <property type="entry name" value="UPF0235"/>
    <property type="match status" value="1"/>
</dbReference>
<dbReference type="InterPro" id="IPR003746">
    <property type="entry name" value="DUF167"/>
</dbReference>
<organism evidence="4 6">
    <name type="scientific">Thalassospira marina</name>
    <dbReference type="NCBI Taxonomy" id="2048283"/>
    <lineage>
        <taxon>Bacteria</taxon>
        <taxon>Pseudomonadati</taxon>
        <taxon>Pseudomonadota</taxon>
        <taxon>Alphaproteobacteria</taxon>
        <taxon>Rhodospirillales</taxon>
        <taxon>Thalassospiraceae</taxon>
        <taxon>Thalassospira</taxon>
    </lineage>
</organism>
<dbReference type="KEGG" id="thac:CSC3H3_01935"/>
<dbReference type="Gene3D" id="3.30.1200.10">
    <property type="entry name" value="YggU-like"/>
    <property type="match status" value="1"/>
</dbReference>
<dbReference type="Proteomes" id="UP000233597">
    <property type="component" value="Unassembled WGS sequence"/>
</dbReference>
<dbReference type="RefSeq" id="WP_101270079.1">
    <property type="nucleotide sequence ID" value="NZ_NWTK01000016.1"/>
</dbReference>
<evidence type="ECO:0000313" key="5">
    <source>
        <dbReference type="Proteomes" id="UP000233458"/>
    </source>
</evidence>
<evidence type="ECO:0000256" key="1">
    <source>
        <dbReference type="ARBA" id="ARBA00010364"/>
    </source>
</evidence>
<reference evidence="3 5" key="2">
    <citation type="submission" date="2017-10" db="EMBL/GenBank/DDBJ databases">
        <title>Biodiversity and function of Thalassospira species in the particle-attached aromatic-hydrocarbon-degrading consortia from the surface seawater of the China South Sea.</title>
        <authorList>
            <person name="Dong C."/>
            <person name="Liu R."/>
            <person name="Shao Z."/>
        </authorList>
    </citation>
    <scope>NUCLEOTIDE SEQUENCE [LARGE SCALE GENOMIC DNA]</scope>
    <source>
        <strain evidence="3 5">CSC3H3</strain>
    </source>
</reference>
<keyword evidence="5" id="KW-1185">Reference proteome</keyword>
<dbReference type="SMART" id="SM01152">
    <property type="entry name" value="DUF167"/>
    <property type="match status" value="1"/>
</dbReference>
<dbReference type="NCBIfam" id="TIGR00251">
    <property type="entry name" value="DUF167 family protein"/>
    <property type="match status" value="1"/>
</dbReference>
<dbReference type="EMBL" id="NWTK01000016">
    <property type="protein sequence ID" value="PKR50585.1"/>
    <property type="molecule type" value="Genomic_DNA"/>
</dbReference>
<dbReference type="OrthoDB" id="9801972at2"/>
<accession>A0A2N3KJ66</accession>